<dbReference type="PROSITE" id="PS50893">
    <property type="entry name" value="ABC_TRANSPORTER_2"/>
    <property type="match status" value="1"/>
</dbReference>
<name>A0ABW3PMJ1_9LACO</name>
<dbReference type="EMBL" id="JBHTLH010000019">
    <property type="protein sequence ID" value="MFD1125063.1"/>
    <property type="molecule type" value="Genomic_DNA"/>
</dbReference>
<proteinExistence type="predicted"/>
<organism evidence="5 6">
    <name type="scientific">Lentilactobacillus raoultii</name>
    <dbReference type="NCBI Taxonomy" id="1987503"/>
    <lineage>
        <taxon>Bacteria</taxon>
        <taxon>Bacillati</taxon>
        <taxon>Bacillota</taxon>
        <taxon>Bacilli</taxon>
        <taxon>Lactobacillales</taxon>
        <taxon>Lactobacillaceae</taxon>
        <taxon>Lentilactobacillus</taxon>
    </lineage>
</organism>
<evidence type="ECO:0000256" key="3">
    <source>
        <dbReference type="ARBA" id="ARBA00022840"/>
    </source>
</evidence>
<evidence type="ECO:0000259" key="4">
    <source>
        <dbReference type="PROSITE" id="PS50893"/>
    </source>
</evidence>
<dbReference type="PANTHER" id="PTHR42939">
    <property type="entry name" value="ABC TRANSPORTER ATP-BINDING PROTEIN ALBC-RELATED"/>
    <property type="match status" value="1"/>
</dbReference>
<dbReference type="Pfam" id="PF00005">
    <property type="entry name" value="ABC_tran"/>
    <property type="match status" value="1"/>
</dbReference>
<keyword evidence="6" id="KW-1185">Reference proteome</keyword>
<feature type="domain" description="ABC transporter" evidence="4">
    <location>
        <begin position="2"/>
        <end position="226"/>
    </location>
</feature>
<sequence length="238" mass="26728">MFTINHLKKSFDHNDVLKDISASFPKNNISIIVGANGSGKTTLMNIISGLVVADNGNIDLDDIPYNSQHYSENLFYVPSDFYLPGFLSGREYVNFVLSRYPHPNYDLLPYLFSLFDLTDSQNKLLEGYSFGMKKKVQLIAALTVGSKYLFADEIFSGLDFETVLLAEELFLKLRESTGIVIVSHEMNTLEKFPQNIWLMKSGLLVPYNGDVRSLPDAIKSTGKLGEKIASIKRHFPIA</sequence>
<accession>A0ABW3PMJ1</accession>
<dbReference type="PROSITE" id="PS00211">
    <property type="entry name" value="ABC_TRANSPORTER_1"/>
    <property type="match status" value="1"/>
</dbReference>
<evidence type="ECO:0000256" key="1">
    <source>
        <dbReference type="ARBA" id="ARBA00022448"/>
    </source>
</evidence>
<protein>
    <submittedName>
        <fullName evidence="5">ATP-binding cassette domain-containing protein</fullName>
    </submittedName>
</protein>
<dbReference type="Proteomes" id="UP001597156">
    <property type="component" value="Unassembled WGS sequence"/>
</dbReference>
<dbReference type="PANTHER" id="PTHR42939:SF1">
    <property type="entry name" value="ABC TRANSPORTER ATP-BINDING PROTEIN ALBC-RELATED"/>
    <property type="match status" value="1"/>
</dbReference>
<dbReference type="InterPro" id="IPR017871">
    <property type="entry name" value="ABC_transporter-like_CS"/>
</dbReference>
<dbReference type="Gene3D" id="3.40.50.300">
    <property type="entry name" value="P-loop containing nucleotide triphosphate hydrolases"/>
    <property type="match status" value="1"/>
</dbReference>
<gene>
    <name evidence="5" type="ORF">ACFQ22_06820</name>
</gene>
<dbReference type="GO" id="GO:0005524">
    <property type="term" value="F:ATP binding"/>
    <property type="evidence" value="ECO:0007669"/>
    <property type="project" value="UniProtKB-KW"/>
</dbReference>
<dbReference type="InterPro" id="IPR027417">
    <property type="entry name" value="P-loop_NTPase"/>
</dbReference>
<dbReference type="SUPFAM" id="SSF52540">
    <property type="entry name" value="P-loop containing nucleoside triphosphate hydrolases"/>
    <property type="match status" value="1"/>
</dbReference>
<dbReference type="RefSeq" id="WP_121977992.1">
    <property type="nucleotide sequence ID" value="NZ_JBHTLH010000019.1"/>
</dbReference>
<evidence type="ECO:0000313" key="5">
    <source>
        <dbReference type="EMBL" id="MFD1125063.1"/>
    </source>
</evidence>
<reference evidence="6" key="1">
    <citation type="journal article" date="2019" name="Int. J. Syst. Evol. Microbiol.">
        <title>The Global Catalogue of Microorganisms (GCM) 10K type strain sequencing project: providing services to taxonomists for standard genome sequencing and annotation.</title>
        <authorList>
            <consortium name="The Broad Institute Genomics Platform"/>
            <consortium name="The Broad Institute Genome Sequencing Center for Infectious Disease"/>
            <person name="Wu L."/>
            <person name="Ma J."/>
        </authorList>
    </citation>
    <scope>NUCLEOTIDE SEQUENCE [LARGE SCALE GENOMIC DNA]</scope>
    <source>
        <strain evidence="6">CCUG 71848</strain>
    </source>
</reference>
<comment type="caution">
    <text evidence="5">The sequence shown here is derived from an EMBL/GenBank/DDBJ whole genome shotgun (WGS) entry which is preliminary data.</text>
</comment>
<keyword evidence="3 5" id="KW-0067">ATP-binding</keyword>
<evidence type="ECO:0000256" key="2">
    <source>
        <dbReference type="ARBA" id="ARBA00022741"/>
    </source>
</evidence>
<dbReference type="InterPro" id="IPR003439">
    <property type="entry name" value="ABC_transporter-like_ATP-bd"/>
</dbReference>
<keyword evidence="2" id="KW-0547">Nucleotide-binding</keyword>
<dbReference type="SMART" id="SM00382">
    <property type="entry name" value="AAA"/>
    <property type="match status" value="1"/>
</dbReference>
<evidence type="ECO:0000313" key="6">
    <source>
        <dbReference type="Proteomes" id="UP001597156"/>
    </source>
</evidence>
<dbReference type="InterPro" id="IPR003593">
    <property type="entry name" value="AAA+_ATPase"/>
</dbReference>
<keyword evidence="1" id="KW-0813">Transport</keyword>
<dbReference type="InterPro" id="IPR051782">
    <property type="entry name" value="ABC_Transporter_VariousFunc"/>
</dbReference>